<keyword evidence="4" id="KW-1185">Reference proteome</keyword>
<keyword evidence="2" id="KW-0472">Membrane</keyword>
<name>A0AAV4D625_9GAST</name>
<protein>
    <submittedName>
        <fullName evidence="3">Uncharacterized protein</fullName>
    </submittedName>
</protein>
<dbReference type="Proteomes" id="UP000735302">
    <property type="component" value="Unassembled WGS sequence"/>
</dbReference>
<keyword evidence="2" id="KW-0812">Transmembrane</keyword>
<gene>
    <name evidence="3" type="ORF">PoB_006605000</name>
</gene>
<accession>A0AAV4D625</accession>
<feature type="region of interest" description="Disordered" evidence="1">
    <location>
        <begin position="15"/>
        <end position="40"/>
    </location>
</feature>
<dbReference type="EMBL" id="BLXT01007498">
    <property type="protein sequence ID" value="GFO39545.1"/>
    <property type="molecule type" value="Genomic_DNA"/>
</dbReference>
<evidence type="ECO:0000313" key="4">
    <source>
        <dbReference type="Proteomes" id="UP000735302"/>
    </source>
</evidence>
<keyword evidence="2" id="KW-1133">Transmembrane helix</keyword>
<dbReference type="AlphaFoldDB" id="A0AAV4D625"/>
<comment type="caution">
    <text evidence="3">The sequence shown here is derived from an EMBL/GenBank/DDBJ whole genome shotgun (WGS) entry which is preliminary data.</text>
</comment>
<evidence type="ECO:0000313" key="3">
    <source>
        <dbReference type="EMBL" id="GFO39545.1"/>
    </source>
</evidence>
<evidence type="ECO:0000256" key="1">
    <source>
        <dbReference type="SAM" id="MobiDB-lite"/>
    </source>
</evidence>
<sequence>MAFKHLDELKVKKLKKKKKAQRRRQLVERTNRQEQQWAENREDPKPGVFLAGLRRLYRGVVYRVRAVDRTLEIAWEERRLENLFSFILLYLLFKFCFSFGYAMKYFENFQMFVQDALVLLLSVMAG</sequence>
<evidence type="ECO:0000256" key="2">
    <source>
        <dbReference type="SAM" id="Phobius"/>
    </source>
</evidence>
<feature type="compositionally biased region" description="Basic residues" evidence="1">
    <location>
        <begin position="15"/>
        <end position="24"/>
    </location>
</feature>
<organism evidence="3 4">
    <name type="scientific">Plakobranchus ocellatus</name>
    <dbReference type="NCBI Taxonomy" id="259542"/>
    <lineage>
        <taxon>Eukaryota</taxon>
        <taxon>Metazoa</taxon>
        <taxon>Spiralia</taxon>
        <taxon>Lophotrochozoa</taxon>
        <taxon>Mollusca</taxon>
        <taxon>Gastropoda</taxon>
        <taxon>Heterobranchia</taxon>
        <taxon>Euthyneura</taxon>
        <taxon>Panpulmonata</taxon>
        <taxon>Sacoglossa</taxon>
        <taxon>Placobranchoidea</taxon>
        <taxon>Plakobranchidae</taxon>
        <taxon>Plakobranchus</taxon>
    </lineage>
</organism>
<reference evidence="3 4" key="1">
    <citation type="journal article" date="2021" name="Elife">
        <title>Chloroplast acquisition without the gene transfer in kleptoplastic sea slugs, Plakobranchus ocellatus.</title>
        <authorList>
            <person name="Maeda T."/>
            <person name="Takahashi S."/>
            <person name="Yoshida T."/>
            <person name="Shimamura S."/>
            <person name="Takaki Y."/>
            <person name="Nagai Y."/>
            <person name="Toyoda A."/>
            <person name="Suzuki Y."/>
            <person name="Arimoto A."/>
            <person name="Ishii H."/>
            <person name="Satoh N."/>
            <person name="Nishiyama T."/>
            <person name="Hasebe M."/>
            <person name="Maruyama T."/>
            <person name="Minagawa J."/>
            <person name="Obokata J."/>
            <person name="Shigenobu S."/>
        </authorList>
    </citation>
    <scope>NUCLEOTIDE SEQUENCE [LARGE SCALE GENOMIC DNA]</scope>
</reference>
<feature type="transmembrane region" description="Helical" evidence="2">
    <location>
        <begin position="83"/>
        <end position="103"/>
    </location>
</feature>
<proteinExistence type="predicted"/>